<reference evidence="3" key="1">
    <citation type="journal article" date="2019" name="Int. J. Syst. Evol. Microbiol.">
        <title>The Global Catalogue of Microorganisms (GCM) 10K type strain sequencing project: providing services to taxonomists for standard genome sequencing and annotation.</title>
        <authorList>
            <consortium name="The Broad Institute Genomics Platform"/>
            <consortium name="The Broad Institute Genome Sequencing Center for Infectious Disease"/>
            <person name="Wu L."/>
            <person name="Ma J."/>
        </authorList>
    </citation>
    <scope>NUCLEOTIDE SEQUENCE [LARGE SCALE GENOMIC DNA]</scope>
    <source>
        <strain evidence="3">JCM 14735</strain>
    </source>
</reference>
<dbReference type="Proteomes" id="UP001501204">
    <property type="component" value="Unassembled WGS sequence"/>
</dbReference>
<proteinExistence type="inferred from homology"/>
<dbReference type="PANTHER" id="PTHR42928:SF5">
    <property type="entry name" value="BLR1237 PROTEIN"/>
    <property type="match status" value="1"/>
</dbReference>
<dbReference type="Gene3D" id="3.40.190.10">
    <property type="entry name" value="Periplasmic binding protein-like II"/>
    <property type="match status" value="1"/>
</dbReference>
<keyword evidence="3" id="KW-1185">Reference proteome</keyword>
<name>A0ABP4X2C8_9MICC</name>
<dbReference type="InterPro" id="IPR042100">
    <property type="entry name" value="Bug_dom1"/>
</dbReference>
<dbReference type="PANTHER" id="PTHR42928">
    <property type="entry name" value="TRICARBOXYLATE-BINDING PROTEIN"/>
    <property type="match status" value="1"/>
</dbReference>
<evidence type="ECO:0000313" key="2">
    <source>
        <dbReference type="EMBL" id="GAA1766248.1"/>
    </source>
</evidence>
<comment type="similarity">
    <text evidence="1">Belongs to the UPF0065 (bug) family.</text>
</comment>
<organism evidence="2 3">
    <name type="scientific">Kocuria aegyptia</name>
    <dbReference type="NCBI Taxonomy" id="330943"/>
    <lineage>
        <taxon>Bacteria</taxon>
        <taxon>Bacillati</taxon>
        <taxon>Actinomycetota</taxon>
        <taxon>Actinomycetes</taxon>
        <taxon>Micrococcales</taxon>
        <taxon>Micrococcaceae</taxon>
        <taxon>Kocuria</taxon>
    </lineage>
</organism>
<dbReference type="Gene3D" id="3.40.190.150">
    <property type="entry name" value="Bordetella uptake gene, domain 1"/>
    <property type="match status" value="1"/>
</dbReference>
<dbReference type="EMBL" id="BAAAOA010000031">
    <property type="protein sequence ID" value="GAA1766248.1"/>
    <property type="molecule type" value="Genomic_DNA"/>
</dbReference>
<comment type="caution">
    <text evidence="2">The sequence shown here is derived from an EMBL/GenBank/DDBJ whole genome shotgun (WGS) entry which is preliminary data.</text>
</comment>
<protein>
    <submittedName>
        <fullName evidence="2">Tripartite tricarboxylate transporter substrate binding protein</fullName>
    </submittedName>
</protein>
<evidence type="ECO:0000256" key="1">
    <source>
        <dbReference type="ARBA" id="ARBA00006987"/>
    </source>
</evidence>
<gene>
    <name evidence="2" type="ORF">GCM10009767_26040</name>
</gene>
<sequence length="331" mass="33533">MGSVGLVLSGCSAGGGDTSAEGADNGNACDLAPNYPNGPVELIVPWAAGGGTDGVARAVGNELSAALGTQVNVVNRTGGSGVVGHQAIASAEPDGQTLGLATVEIGMMHWQGLTDLTAEDLTGIAQVNSDAAGLTVAADSQWETAEDLMTYIEENPGEVTASGTGQGGIWHLALVGMLLDAGLEPDAVNFVPSEGAAPALQELVAGGIDLSTAALGENKTMIDAGRAQALAVMGEERDQNFPDVPTLGEAAGVESSMGVWRGITGPNGLEENVVAELECHLENIVSSDEFGEFMGNQGLGVTYRGSEEFTEFMAQDDAQKGEIMEAAGLAK</sequence>
<accession>A0ABP4X2C8</accession>
<dbReference type="CDD" id="cd07012">
    <property type="entry name" value="PBP2_Bug_TTT"/>
    <property type="match status" value="1"/>
</dbReference>
<dbReference type="SUPFAM" id="SSF53850">
    <property type="entry name" value="Periplasmic binding protein-like II"/>
    <property type="match status" value="1"/>
</dbReference>
<dbReference type="InterPro" id="IPR005064">
    <property type="entry name" value="BUG"/>
</dbReference>
<dbReference type="Pfam" id="PF03401">
    <property type="entry name" value="TctC"/>
    <property type="match status" value="1"/>
</dbReference>
<evidence type="ECO:0000313" key="3">
    <source>
        <dbReference type="Proteomes" id="UP001501204"/>
    </source>
</evidence>
<dbReference type="PIRSF" id="PIRSF017082">
    <property type="entry name" value="YflP"/>
    <property type="match status" value="1"/>
</dbReference>